<sequence length="223" mass="25840">MGSIKAAGTRKLRYRVWPCCCEKCCDRSPVDAYWGVFHLSFFFWHFSISAYTFSLPSFVNITAFWRCIIDGSISCKMMERCGIKVTDGSICGQEGGGYINKALACGTDYWTSCVMWWKDISCEYLLDGLEGQEGQRRIFWAQDWLVGLNRDCVWPFFLLLFVETQRNEKLFSSFFFLLLFSDFLLLSTHGLHFPLFLAFLWVLLFFRALAALAFFSLLFSLSL</sequence>
<reference evidence="2 3" key="1">
    <citation type="journal article" date="2018" name="Nat. Ecol. Evol.">
        <title>Pezizomycetes genomes reveal the molecular basis of ectomycorrhizal truffle lifestyle.</title>
        <authorList>
            <person name="Murat C."/>
            <person name="Payen T."/>
            <person name="Noel B."/>
            <person name="Kuo A."/>
            <person name="Morin E."/>
            <person name="Chen J."/>
            <person name="Kohler A."/>
            <person name="Krizsan K."/>
            <person name="Balestrini R."/>
            <person name="Da Silva C."/>
            <person name="Montanini B."/>
            <person name="Hainaut M."/>
            <person name="Levati E."/>
            <person name="Barry K.W."/>
            <person name="Belfiori B."/>
            <person name="Cichocki N."/>
            <person name="Clum A."/>
            <person name="Dockter R.B."/>
            <person name="Fauchery L."/>
            <person name="Guy J."/>
            <person name="Iotti M."/>
            <person name="Le Tacon F."/>
            <person name="Lindquist E.A."/>
            <person name="Lipzen A."/>
            <person name="Malagnac F."/>
            <person name="Mello A."/>
            <person name="Molinier V."/>
            <person name="Miyauchi S."/>
            <person name="Poulain J."/>
            <person name="Riccioni C."/>
            <person name="Rubini A."/>
            <person name="Sitrit Y."/>
            <person name="Splivallo R."/>
            <person name="Traeger S."/>
            <person name="Wang M."/>
            <person name="Zifcakova L."/>
            <person name="Wipf D."/>
            <person name="Zambonelli A."/>
            <person name="Paolocci F."/>
            <person name="Nowrousian M."/>
            <person name="Ottonello S."/>
            <person name="Baldrian P."/>
            <person name="Spatafora J.W."/>
            <person name="Henrissat B."/>
            <person name="Nagy L.G."/>
            <person name="Aury J.M."/>
            <person name="Wincker P."/>
            <person name="Grigoriev I.V."/>
            <person name="Bonfante P."/>
            <person name="Martin F.M."/>
        </authorList>
    </citation>
    <scope>NUCLEOTIDE SEQUENCE [LARGE SCALE GENOMIC DNA]</scope>
    <source>
        <strain evidence="2 3">RN42</strain>
    </source>
</reference>
<keyword evidence="1" id="KW-0812">Transmembrane</keyword>
<evidence type="ECO:0000313" key="2">
    <source>
        <dbReference type="EMBL" id="RPA75481.1"/>
    </source>
</evidence>
<organism evidence="2 3">
    <name type="scientific">Ascobolus immersus RN42</name>
    <dbReference type="NCBI Taxonomy" id="1160509"/>
    <lineage>
        <taxon>Eukaryota</taxon>
        <taxon>Fungi</taxon>
        <taxon>Dikarya</taxon>
        <taxon>Ascomycota</taxon>
        <taxon>Pezizomycotina</taxon>
        <taxon>Pezizomycetes</taxon>
        <taxon>Pezizales</taxon>
        <taxon>Ascobolaceae</taxon>
        <taxon>Ascobolus</taxon>
    </lineage>
</organism>
<keyword evidence="1" id="KW-0472">Membrane</keyword>
<dbReference type="AlphaFoldDB" id="A0A3N4HU12"/>
<dbReference type="EMBL" id="ML119763">
    <property type="protein sequence ID" value="RPA75481.1"/>
    <property type="molecule type" value="Genomic_DNA"/>
</dbReference>
<keyword evidence="1" id="KW-1133">Transmembrane helix</keyword>
<feature type="transmembrane region" description="Helical" evidence="1">
    <location>
        <begin position="170"/>
        <end position="189"/>
    </location>
</feature>
<proteinExistence type="predicted"/>
<gene>
    <name evidence="2" type="ORF">BJ508DRAFT_19616</name>
</gene>
<protein>
    <submittedName>
        <fullName evidence="2">Uncharacterized protein</fullName>
    </submittedName>
</protein>
<feature type="transmembrane region" description="Helical" evidence="1">
    <location>
        <begin position="195"/>
        <end position="219"/>
    </location>
</feature>
<dbReference type="Proteomes" id="UP000275078">
    <property type="component" value="Unassembled WGS sequence"/>
</dbReference>
<name>A0A3N4HU12_ASCIM</name>
<evidence type="ECO:0000256" key="1">
    <source>
        <dbReference type="SAM" id="Phobius"/>
    </source>
</evidence>
<feature type="transmembrane region" description="Helical" evidence="1">
    <location>
        <begin position="42"/>
        <end position="68"/>
    </location>
</feature>
<accession>A0A3N4HU12</accession>
<keyword evidence="3" id="KW-1185">Reference proteome</keyword>
<evidence type="ECO:0000313" key="3">
    <source>
        <dbReference type="Proteomes" id="UP000275078"/>
    </source>
</evidence>